<dbReference type="AlphaFoldDB" id="A0A662ZEW0"/>
<comment type="subcellular location">
    <subcellularLocation>
        <location evidence="1">Periplasm</location>
    </subcellularLocation>
</comment>
<protein>
    <submittedName>
        <fullName evidence="8">Sigma E regulatory protein, MucB/RseB</fullName>
    </submittedName>
</protein>
<dbReference type="Gene3D" id="3.30.200.100">
    <property type="entry name" value="MucB/RseB, C-terminal domain"/>
    <property type="match status" value="1"/>
</dbReference>
<dbReference type="EMBL" id="FOXF01000005">
    <property type="protein sequence ID" value="SFP10176.1"/>
    <property type="molecule type" value="Genomic_DNA"/>
</dbReference>
<keyword evidence="9" id="KW-1185">Reference proteome</keyword>
<feature type="domain" description="MucB/RseB N-terminal" evidence="6">
    <location>
        <begin position="35"/>
        <end position="201"/>
    </location>
</feature>
<proteinExistence type="inferred from homology"/>
<gene>
    <name evidence="8" type="ORF">SAMN02910344_00429</name>
</gene>
<evidence type="ECO:0000256" key="1">
    <source>
        <dbReference type="ARBA" id="ARBA00004418"/>
    </source>
</evidence>
<dbReference type="CDD" id="cd16327">
    <property type="entry name" value="RseB"/>
    <property type="match status" value="1"/>
</dbReference>
<evidence type="ECO:0000313" key="9">
    <source>
        <dbReference type="Proteomes" id="UP000243745"/>
    </source>
</evidence>
<dbReference type="Pfam" id="PF17188">
    <property type="entry name" value="MucB_RseB_C"/>
    <property type="match status" value="1"/>
</dbReference>
<keyword evidence="3 5" id="KW-0732">Signal</keyword>
<name>A0A662ZEW0_9GAMM</name>
<feature type="signal peptide" evidence="5">
    <location>
        <begin position="1"/>
        <end position="25"/>
    </location>
</feature>
<keyword evidence="4" id="KW-0574">Periplasm</keyword>
<dbReference type="OrthoDB" id="7067274at2"/>
<dbReference type="InterPro" id="IPR033436">
    <property type="entry name" value="MucB/RseB_C"/>
</dbReference>
<dbReference type="InterPro" id="IPR033434">
    <property type="entry name" value="MucB/RseB_N"/>
</dbReference>
<dbReference type="GO" id="GO:0030288">
    <property type="term" value="C:outer membrane-bounded periplasmic space"/>
    <property type="evidence" value="ECO:0007669"/>
    <property type="project" value="TreeGrafter"/>
</dbReference>
<dbReference type="Proteomes" id="UP000243745">
    <property type="component" value="Unassembled WGS sequence"/>
</dbReference>
<dbReference type="GO" id="GO:0045152">
    <property type="term" value="F:antisigma factor binding"/>
    <property type="evidence" value="ECO:0007669"/>
    <property type="project" value="TreeGrafter"/>
</dbReference>
<reference evidence="8 9" key="1">
    <citation type="submission" date="2016-10" db="EMBL/GenBank/DDBJ databases">
        <authorList>
            <person name="Varghese N."/>
            <person name="Submissions S."/>
        </authorList>
    </citation>
    <scope>NUCLEOTIDE SEQUENCE [LARGE SCALE GENOMIC DNA]</scope>
    <source>
        <strain evidence="8 9">DSM 1361</strain>
    </source>
</reference>
<evidence type="ECO:0000256" key="3">
    <source>
        <dbReference type="ARBA" id="ARBA00022729"/>
    </source>
</evidence>
<dbReference type="PANTHER" id="PTHR38782">
    <property type="match status" value="1"/>
</dbReference>
<feature type="chain" id="PRO_5024950924" evidence="5">
    <location>
        <begin position="26"/>
        <end position="342"/>
    </location>
</feature>
<accession>A0A662ZEW0</accession>
<organism evidence="8 9">
    <name type="scientific">Ruminobacter amylophilus</name>
    <dbReference type="NCBI Taxonomy" id="867"/>
    <lineage>
        <taxon>Bacteria</taxon>
        <taxon>Pseudomonadati</taxon>
        <taxon>Pseudomonadota</taxon>
        <taxon>Gammaproteobacteria</taxon>
        <taxon>Aeromonadales</taxon>
        <taxon>Succinivibrionaceae</taxon>
        <taxon>Ruminobacter</taxon>
    </lineage>
</organism>
<dbReference type="InterPro" id="IPR005588">
    <property type="entry name" value="MucB_RseB"/>
</dbReference>
<dbReference type="InterPro" id="IPR038484">
    <property type="entry name" value="MucB/RseB_C_sf"/>
</dbReference>
<dbReference type="GO" id="GO:0032885">
    <property type="term" value="P:regulation of polysaccharide biosynthetic process"/>
    <property type="evidence" value="ECO:0007669"/>
    <property type="project" value="TreeGrafter"/>
</dbReference>
<comment type="similarity">
    <text evidence="2">Belongs to the RseB family.</text>
</comment>
<evidence type="ECO:0000256" key="4">
    <source>
        <dbReference type="ARBA" id="ARBA00022764"/>
    </source>
</evidence>
<evidence type="ECO:0000256" key="5">
    <source>
        <dbReference type="SAM" id="SignalP"/>
    </source>
</evidence>
<dbReference type="PIRSF" id="PIRSF005427">
    <property type="entry name" value="RseB"/>
    <property type="match status" value="1"/>
</dbReference>
<evidence type="ECO:0000313" key="8">
    <source>
        <dbReference type="EMBL" id="SFP10176.1"/>
    </source>
</evidence>
<dbReference type="PANTHER" id="PTHR38782:SF1">
    <property type="entry name" value="SIGMA-E FACTOR REGULATORY PROTEIN RSEB"/>
    <property type="match status" value="1"/>
</dbReference>
<evidence type="ECO:0000256" key="2">
    <source>
        <dbReference type="ARBA" id="ARBA00008150"/>
    </source>
</evidence>
<feature type="domain" description="MucB/RseB C-terminal" evidence="7">
    <location>
        <begin position="244"/>
        <end position="336"/>
    </location>
</feature>
<dbReference type="Gene3D" id="2.50.20.10">
    <property type="entry name" value="Lipoprotein localisation LolA/LolB/LppX"/>
    <property type="match status" value="1"/>
</dbReference>
<dbReference type="RefSeq" id="WP_143066432.1">
    <property type="nucleotide sequence ID" value="NZ_FOXF01000005.1"/>
</dbReference>
<evidence type="ECO:0000259" key="6">
    <source>
        <dbReference type="Pfam" id="PF03888"/>
    </source>
</evidence>
<dbReference type="Pfam" id="PF03888">
    <property type="entry name" value="MucB_RseB"/>
    <property type="match status" value="1"/>
</dbReference>
<sequence>MRFKKARLFMAVLSLAVLPFSDLWADDRFNQNLNAERRLNEMQQAFRSSNFELYFVKQTMAASEPVSFSHGVIDGRQYSHWLYLNGMPMGYFSAEGIMAYFRAGSQPEIINNGKHPFLLGRFNTVSTDRILKNYVPVVTGRNRIAGRDVFMVRLSPKKNDRYGYVLYVDEITNILLQIDVVNPLDGSLMESYLATHFIYTESPNRIIQNINEAYLKESAQSFEQSGTAIEDGVAVTDKDSEHKNSLNWEPAYIPSGFEMVQSEKYSMPGSETDVEHLLFTDGITDFSVYRIQALEGSDFPVVKQGTTNLLRYKAPPYEIVVVGDILMDTEDKIAKSYSEIKK</sequence>
<evidence type="ECO:0000259" key="7">
    <source>
        <dbReference type="Pfam" id="PF17188"/>
    </source>
</evidence>